<dbReference type="InterPro" id="IPR008886">
    <property type="entry name" value="UPF0227/Esterase_YqiA"/>
</dbReference>
<dbReference type="SUPFAM" id="SSF53474">
    <property type="entry name" value="alpha/beta-Hydrolases"/>
    <property type="match status" value="1"/>
</dbReference>
<dbReference type="OrthoDB" id="9814831at2"/>
<reference evidence="1 2" key="1">
    <citation type="submission" date="2016-10" db="EMBL/GenBank/DDBJ databases">
        <authorList>
            <person name="de Groot N.N."/>
        </authorList>
    </citation>
    <scope>NUCLEOTIDE SEQUENCE [LARGE SCALE GENOMIC DNA]</scope>
    <source>
        <strain evidence="1 2">DSM 19219</strain>
    </source>
</reference>
<proteinExistence type="predicted"/>
<dbReference type="Gene3D" id="3.40.50.1820">
    <property type="entry name" value="alpha/beta hydrolase"/>
    <property type="match status" value="1"/>
</dbReference>
<dbReference type="InterPro" id="IPR029058">
    <property type="entry name" value="AB_hydrolase_fold"/>
</dbReference>
<accession>A0A1H2RII6</accession>
<dbReference type="Proteomes" id="UP000198500">
    <property type="component" value="Unassembled WGS sequence"/>
</dbReference>
<dbReference type="Pfam" id="PF05728">
    <property type="entry name" value="UPF0227"/>
    <property type="match status" value="1"/>
</dbReference>
<evidence type="ECO:0008006" key="3">
    <source>
        <dbReference type="Google" id="ProtNLM"/>
    </source>
</evidence>
<dbReference type="RefSeq" id="WP_092567749.1">
    <property type="nucleotide sequence ID" value="NZ_BMXH01000001.1"/>
</dbReference>
<name>A0A1H2RII6_9GAMM</name>
<keyword evidence="2" id="KW-1185">Reference proteome</keyword>
<dbReference type="AlphaFoldDB" id="A0A1H2RII6"/>
<evidence type="ECO:0000313" key="2">
    <source>
        <dbReference type="Proteomes" id="UP000198500"/>
    </source>
</evidence>
<sequence length="218" mass="23240">MLSPARESRQPSASGVLYLHGFNSGAESPKARLIRAACRYLEAGEISCAAPQLSHRPEDAMAIAEQHLAMLGPDPLVVGSSMGGFLATCLAERHALPAVLINPVVRPARLVEAWLGERFVNEYTGEAFTIDSGHRDALAALTPTHVTPSRYLLLLGTADDTLDSREAFIAYHGCRTLIVPQGDHGFSDLADHLPAVLAHGGHRLECDGSSLASSDVQQ</sequence>
<dbReference type="PANTHER" id="PTHR35602:SF3">
    <property type="entry name" value="ESTERASE YQIA"/>
    <property type="match status" value="1"/>
</dbReference>
<gene>
    <name evidence="1" type="ORF">SAMN05443545_101335</name>
</gene>
<dbReference type="PANTHER" id="PTHR35602">
    <property type="entry name" value="ESTERASE YQIA-RELATED"/>
    <property type="match status" value="1"/>
</dbReference>
<organism evidence="1 2">
    <name type="scientific">Aidingimonas halophila</name>
    <dbReference type="NCBI Taxonomy" id="574349"/>
    <lineage>
        <taxon>Bacteria</taxon>
        <taxon>Pseudomonadati</taxon>
        <taxon>Pseudomonadota</taxon>
        <taxon>Gammaproteobacteria</taxon>
        <taxon>Oceanospirillales</taxon>
        <taxon>Halomonadaceae</taxon>
        <taxon>Aidingimonas</taxon>
    </lineage>
</organism>
<evidence type="ECO:0000313" key="1">
    <source>
        <dbReference type="EMBL" id="SDW19293.1"/>
    </source>
</evidence>
<dbReference type="STRING" id="574349.SAMN05443545_101335"/>
<protein>
    <recommendedName>
        <fullName evidence="3">Esterase</fullName>
    </recommendedName>
</protein>
<dbReference type="EMBL" id="FNNI01000001">
    <property type="protein sequence ID" value="SDW19293.1"/>
    <property type="molecule type" value="Genomic_DNA"/>
</dbReference>